<accession>A0ABW8D4V6</accession>
<dbReference type="Pfam" id="PF06094">
    <property type="entry name" value="GGACT"/>
    <property type="match status" value="1"/>
</dbReference>
<evidence type="ECO:0000259" key="1">
    <source>
        <dbReference type="Pfam" id="PF06094"/>
    </source>
</evidence>
<organism evidence="2 3">
    <name type="scientific">Legionella lytica</name>
    <dbReference type="NCBI Taxonomy" id="96232"/>
    <lineage>
        <taxon>Bacteria</taxon>
        <taxon>Pseudomonadati</taxon>
        <taxon>Pseudomonadota</taxon>
        <taxon>Gammaproteobacteria</taxon>
        <taxon>Legionellales</taxon>
        <taxon>Legionellaceae</taxon>
        <taxon>Legionella</taxon>
    </lineage>
</organism>
<dbReference type="CDD" id="cd06661">
    <property type="entry name" value="GGCT_like"/>
    <property type="match status" value="1"/>
</dbReference>
<comment type="caution">
    <text evidence="2">The sequence shown here is derived from an EMBL/GenBank/DDBJ whole genome shotgun (WGS) entry which is preliminary data.</text>
</comment>
<keyword evidence="3" id="KW-1185">Reference proteome</keyword>
<name>A0ABW8D4V6_9GAMM</name>
<dbReference type="InterPro" id="IPR009288">
    <property type="entry name" value="AIG2-like_dom"/>
</dbReference>
<keyword evidence="2" id="KW-0012">Acyltransferase</keyword>
<dbReference type="EC" id="2.3.2.-" evidence="2"/>
<dbReference type="GO" id="GO:0016746">
    <property type="term" value="F:acyltransferase activity"/>
    <property type="evidence" value="ECO:0007669"/>
    <property type="project" value="UniProtKB-KW"/>
</dbReference>
<gene>
    <name evidence="2" type="ORF">ACD661_04100</name>
</gene>
<protein>
    <submittedName>
        <fullName evidence="2">Gamma-glutamylcyclotransferase family protein</fullName>
        <ecNumber evidence="2">2.3.2.-</ecNumber>
    </submittedName>
</protein>
<dbReference type="EMBL" id="JBGORX010000001">
    <property type="protein sequence ID" value="MFJ1267741.1"/>
    <property type="molecule type" value="Genomic_DNA"/>
</dbReference>
<sequence>MEKIFSYGTLQYEAVQLASFDRKLKGVPDSLLEFELLLLTISDPEVVAISGNADHPVIRYTGRTSDKVAGMVFELTPEELEQADTYEIADYKRIKVQLESGTFAWVYVAKNTGE</sequence>
<feature type="domain" description="Gamma-glutamylcyclotransferase AIG2-like" evidence="1">
    <location>
        <begin position="4"/>
        <end position="111"/>
    </location>
</feature>
<dbReference type="Proteomes" id="UP001615550">
    <property type="component" value="Unassembled WGS sequence"/>
</dbReference>
<dbReference type="InterPro" id="IPR013024">
    <property type="entry name" value="GGCT-like"/>
</dbReference>
<dbReference type="SUPFAM" id="SSF110857">
    <property type="entry name" value="Gamma-glutamyl cyclotransferase-like"/>
    <property type="match status" value="1"/>
</dbReference>
<dbReference type="InterPro" id="IPR036568">
    <property type="entry name" value="GGCT-like_sf"/>
</dbReference>
<keyword evidence="2" id="KW-0808">Transferase</keyword>
<evidence type="ECO:0000313" key="2">
    <source>
        <dbReference type="EMBL" id="MFJ1267741.1"/>
    </source>
</evidence>
<dbReference type="RefSeq" id="WP_400186520.1">
    <property type="nucleotide sequence ID" value="NZ_JBGORX010000001.1"/>
</dbReference>
<proteinExistence type="predicted"/>
<dbReference type="Gene3D" id="3.10.490.10">
    <property type="entry name" value="Gamma-glutamyl cyclotransferase-like"/>
    <property type="match status" value="1"/>
</dbReference>
<reference evidence="2 3" key="1">
    <citation type="submission" date="2024-08" db="EMBL/GenBank/DDBJ databases">
        <title>Draft Genome Sequence of Legionella lytica strain DSB2004, Isolated From a Fire Sprinkler System.</title>
        <authorList>
            <person name="Everhart A.D."/>
            <person name="Kidane D.T."/>
            <person name="Farone A.L."/>
            <person name="Farone M.B."/>
        </authorList>
    </citation>
    <scope>NUCLEOTIDE SEQUENCE [LARGE SCALE GENOMIC DNA]</scope>
    <source>
        <strain evidence="2 3">DSB2004</strain>
    </source>
</reference>
<evidence type="ECO:0000313" key="3">
    <source>
        <dbReference type="Proteomes" id="UP001615550"/>
    </source>
</evidence>